<organism evidence="2 3">
    <name type="scientific">Candidatus Uhrbacteria bacterium GW2011_GWA2_52_8d</name>
    <dbReference type="NCBI Taxonomy" id="1618979"/>
    <lineage>
        <taxon>Bacteria</taxon>
        <taxon>Candidatus Uhriibacteriota</taxon>
    </lineage>
</organism>
<accession>A0A0G2AIS2</accession>
<gene>
    <name evidence="2" type="ORF">UY76_C0026G0009</name>
</gene>
<keyword evidence="1" id="KW-1133">Transmembrane helix</keyword>
<keyword evidence="1" id="KW-0812">Transmembrane</keyword>
<feature type="non-terminal residue" evidence="2">
    <location>
        <position position="84"/>
    </location>
</feature>
<sequence length="84" mass="9277">MENLAGVDEAISTPLIIVELVRAGIPVLLTTFRKRGPPEVKAPVVGVLAFADGTIVAFSRLWYYSAHTKKQDSFQVRCKEMLLC</sequence>
<proteinExistence type="predicted"/>
<evidence type="ECO:0000313" key="3">
    <source>
        <dbReference type="Proteomes" id="UP000034054"/>
    </source>
</evidence>
<comment type="caution">
    <text evidence="2">The sequence shown here is derived from an EMBL/GenBank/DDBJ whole genome shotgun (WGS) entry which is preliminary data.</text>
</comment>
<feature type="transmembrane region" description="Helical" evidence="1">
    <location>
        <begin position="44"/>
        <end position="63"/>
    </location>
</feature>
<evidence type="ECO:0000256" key="1">
    <source>
        <dbReference type="SAM" id="Phobius"/>
    </source>
</evidence>
<evidence type="ECO:0000313" key="2">
    <source>
        <dbReference type="EMBL" id="KKW32509.1"/>
    </source>
</evidence>
<dbReference type="AlphaFoldDB" id="A0A0G2AIS2"/>
<dbReference type="EMBL" id="LCRH01000026">
    <property type="protein sequence ID" value="KKW32509.1"/>
    <property type="molecule type" value="Genomic_DNA"/>
</dbReference>
<dbReference type="Proteomes" id="UP000034054">
    <property type="component" value="Unassembled WGS sequence"/>
</dbReference>
<protein>
    <submittedName>
        <fullName evidence="2">Uncharacterized protein</fullName>
    </submittedName>
</protein>
<keyword evidence="1" id="KW-0472">Membrane</keyword>
<name>A0A0G2AIS2_9BACT</name>
<reference evidence="2 3" key="1">
    <citation type="journal article" date="2015" name="Nature">
        <title>rRNA introns, odd ribosomes, and small enigmatic genomes across a large radiation of phyla.</title>
        <authorList>
            <person name="Brown C.T."/>
            <person name="Hug L.A."/>
            <person name="Thomas B.C."/>
            <person name="Sharon I."/>
            <person name="Castelle C.J."/>
            <person name="Singh A."/>
            <person name="Wilkins M.J."/>
            <person name="Williams K.H."/>
            <person name="Banfield J.F."/>
        </authorList>
    </citation>
    <scope>NUCLEOTIDE SEQUENCE [LARGE SCALE GENOMIC DNA]</scope>
</reference>